<proteinExistence type="predicted"/>
<evidence type="ECO:0000313" key="1">
    <source>
        <dbReference type="EMBL" id="KAK3722953.1"/>
    </source>
</evidence>
<reference evidence="1" key="1">
    <citation type="submission" date="2023-07" db="EMBL/GenBank/DDBJ databases">
        <title>Black Yeasts Isolated from many extreme environments.</title>
        <authorList>
            <person name="Coleine C."/>
            <person name="Stajich J.E."/>
            <person name="Selbmann L."/>
        </authorList>
    </citation>
    <scope>NUCLEOTIDE SEQUENCE</scope>
    <source>
        <strain evidence="1">CCFEE 5714</strain>
    </source>
</reference>
<organism evidence="1 2">
    <name type="scientific">Vermiconidia calcicola</name>
    <dbReference type="NCBI Taxonomy" id="1690605"/>
    <lineage>
        <taxon>Eukaryota</taxon>
        <taxon>Fungi</taxon>
        <taxon>Dikarya</taxon>
        <taxon>Ascomycota</taxon>
        <taxon>Pezizomycotina</taxon>
        <taxon>Dothideomycetes</taxon>
        <taxon>Dothideomycetidae</taxon>
        <taxon>Mycosphaerellales</taxon>
        <taxon>Extremaceae</taxon>
        <taxon>Vermiconidia</taxon>
    </lineage>
</organism>
<name>A0ACC3NTY9_9PEZI</name>
<dbReference type="EMBL" id="JAUTXU010000011">
    <property type="protein sequence ID" value="KAK3722953.1"/>
    <property type="molecule type" value="Genomic_DNA"/>
</dbReference>
<comment type="caution">
    <text evidence="1">The sequence shown here is derived from an EMBL/GenBank/DDBJ whole genome shotgun (WGS) entry which is preliminary data.</text>
</comment>
<protein>
    <submittedName>
        <fullName evidence="1">Uncharacterized protein</fullName>
    </submittedName>
</protein>
<accession>A0ACC3NTY9</accession>
<dbReference type="Proteomes" id="UP001281147">
    <property type="component" value="Unassembled WGS sequence"/>
</dbReference>
<evidence type="ECO:0000313" key="2">
    <source>
        <dbReference type="Proteomes" id="UP001281147"/>
    </source>
</evidence>
<keyword evidence="2" id="KW-1185">Reference proteome</keyword>
<sequence>MAVATSPLLPSVSCVDQAFDNLPAEILLDIIPYIPYSPSTLRNLCLTNRILHSLIQAHEHSLVHEIKTTQFPRGRLGLFPGLRIADFASLRVLHERLETLNEVHQHWLKIVNHGLELHWLKGRWETIHKAGLLLLYRLQDTDGYEEKVGLLQQLPATSLACLLFKLISSIKILRVYGPEPINGRYAKDDVMLRSDVELAFEELLLLHGPKFFVVMLKAGKNENTEWAVRTLETEVAGMESRQLPLTSGEPKPSTLISSLRRALAARAECEVSQTVSKMWEILSSTGFDDVDDWKMGTLVRGEQLERGMRRIF</sequence>
<gene>
    <name evidence="1" type="ORF">LTR37_002098</name>
</gene>